<dbReference type="UniPathway" id="UPA00051">
    <property type="reaction ID" value="UER00465"/>
</dbReference>
<dbReference type="GO" id="GO:0009088">
    <property type="term" value="P:threonine biosynthetic process"/>
    <property type="evidence" value="ECO:0007669"/>
    <property type="project" value="UniProtKB-UniPathway"/>
</dbReference>
<keyword evidence="8 10" id="KW-0560">Oxidoreductase</keyword>
<evidence type="ECO:0000256" key="7">
    <source>
        <dbReference type="ARBA" id="ARBA00022697"/>
    </source>
</evidence>
<sequence>MIKNWKGRIKMKIAILGFGTVGSGVYEIAKTLKNIEVKKVLEKDLSKIDIATDNYDEIINNKEIELVVECMGGLHPAYEFIMKALQNKKSVVSANKAVIAKYLDEFLKAARENNVEFRFEASVGGGIPCLAGIQKVRRVENIDKFYGIFNGTSNFILDNMYRFENEFFTTLKTAQELGYAEADPSADIDGYDVTNKVIISFALAYDGFIKNDFPCFTLRNITKEDILYFKKQGFIAKYIGEATTKANEYEASVMLNLFPINALEGNVLSNYNIVTVQSYTMGEVKFYGQGAGKLPTANAIIQDILDIQEKISFNPISIEKKYTYSSNLLKHKYIIRSNEELKGDFEKVDKDGNNFYHYTKEITQADLLKLVDGKDYLVTKVSEVLA</sequence>
<dbReference type="EMBL" id="ACJY01000068">
    <property type="protein sequence ID" value="EFE86733.1"/>
    <property type="molecule type" value="Genomic_DNA"/>
</dbReference>
<dbReference type="UniPathway" id="UPA00050">
    <property type="reaction ID" value="UER00063"/>
</dbReference>
<evidence type="ECO:0000256" key="10">
    <source>
        <dbReference type="RuleBase" id="RU000579"/>
    </source>
</evidence>
<organism evidence="14 15">
    <name type="scientific">Fusobacterium periodonticum ATCC 33693</name>
    <dbReference type="NCBI Taxonomy" id="546275"/>
    <lineage>
        <taxon>Bacteria</taxon>
        <taxon>Fusobacteriati</taxon>
        <taxon>Fusobacteriota</taxon>
        <taxon>Fusobacteriia</taxon>
        <taxon>Fusobacteriales</taxon>
        <taxon>Fusobacteriaceae</taxon>
        <taxon>Fusobacterium</taxon>
    </lineage>
</organism>
<dbReference type="AlphaFoldDB" id="D4CVA4"/>
<comment type="catalytic activity">
    <reaction evidence="10">
        <text>L-homoserine + NADP(+) = L-aspartate 4-semialdehyde + NADPH + H(+)</text>
        <dbReference type="Rhea" id="RHEA:15761"/>
        <dbReference type="ChEBI" id="CHEBI:15378"/>
        <dbReference type="ChEBI" id="CHEBI:57476"/>
        <dbReference type="ChEBI" id="CHEBI:57783"/>
        <dbReference type="ChEBI" id="CHEBI:58349"/>
        <dbReference type="ChEBI" id="CHEBI:537519"/>
        <dbReference type="EC" id="1.1.1.3"/>
    </reaction>
</comment>
<dbReference type="NCBIfam" id="NF004976">
    <property type="entry name" value="PRK06349.1"/>
    <property type="match status" value="1"/>
</dbReference>
<dbReference type="InterPro" id="IPR019811">
    <property type="entry name" value="HDH_CS"/>
</dbReference>
<dbReference type="InterPro" id="IPR005106">
    <property type="entry name" value="Asp/hSer_DH_NAD-bd"/>
</dbReference>
<dbReference type="SUPFAM" id="SSF55347">
    <property type="entry name" value="Glyceraldehyde-3-phosphate dehydrogenase-like, C-terminal domain"/>
    <property type="match status" value="1"/>
</dbReference>
<evidence type="ECO:0000259" key="13">
    <source>
        <dbReference type="Pfam" id="PF03447"/>
    </source>
</evidence>
<evidence type="ECO:0000256" key="5">
    <source>
        <dbReference type="ARBA" id="ARBA00013376"/>
    </source>
</evidence>
<dbReference type="InterPro" id="IPR036291">
    <property type="entry name" value="NAD(P)-bd_dom_sf"/>
</dbReference>
<gene>
    <name evidence="14" type="ORF">FUSPEROL_01347</name>
</gene>
<dbReference type="Gene3D" id="3.30.360.10">
    <property type="entry name" value="Dihydrodipicolinate Reductase, domain 2"/>
    <property type="match status" value="1"/>
</dbReference>
<dbReference type="STRING" id="546275.FUSPEROL_01347"/>
<dbReference type="PANTHER" id="PTHR43331">
    <property type="entry name" value="HOMOSERINE DEHYDROGENASE"/>
    <property type="match status" value="1"/>
</dbReference>
<accession>D4CVA4</accession>
<protein>
    <recommendedName>
        <fullName evidence="5 10">Homoserine dehydrogenase</fullName>
        <ecNumber evidence="4 10">1.1.1.3</ecNumber>
    </recommendedName>
</protein>
<dbReference type="HOGENOM" id="CLU_009116_1_1_0"/>
<evidence type="ECO:0000313" key="14">
    <source>
        <dbReference type="EMBL" id="EFE86733.1"/>
    </source>
</evidence>
<evidence type="ECO:0000256" key="9">
    <source>
        <dbReference type="ARBA" id="ARBA00023167"/>
    </source>
</evidence>
<comment type="similarity">
    <text evidence="3 11">Belongs to the homoserine dehydrogenase family.</text>
</comment>
<keyword evidence="6 10" id="KW-0028">Amino-acid biosynthesis</keyword>
<comment type="pathway">
    <text evidence="1 10">Amino-acid biosynthesis; L-threonine biosynthesis; L-threonine from L-aspartate: step 3/5.</text>
</comment>
<keyword evidence="10" id="KW-0521">NADP</keyword>
<evidence type="ECO:0000256" key="2">
    <source>
        <dbReference type="ARBA" id="ARBA00005062"/>
    </source>
</evidence>
<dbReference type="Pfam" id="PF03447">
    <property type="entry name" value="NAD_binding_3"/>
    <property type="match status" value="1"/>
</dbReference>
<dbReference type="PANTHER" id="PTHR43331:SF1">
    <property type="entry name" value="HOMOSERINE DEHYDROGENASE"/>
    <property type="match status" value="1"/>
</dbReference>
<dbReference type="GO" id="GO:0050661">
    <property type="term" value="F:NADP binding"/>
    <property type="evidence" value="ECO:0007669"/>
    <property type="project" value="InterPro"/>
</dbReference>
<proteinExistence type="inferred from homology"/>
<dbReference type="GO" id="GO:0004412">
    <property type="term" value="F:homoserine dehydrogenase activity"/>
    <property type="evidence" value="ECO:0007669"/>
    <property type="project" value="UniProtKB-EC"/>
</dbReference>
<evidence type="ECO:0000256" key="8">
    <source>
        <dbReference type="ARBA" id="ARBA00023002"/>
    </source>
</evidence>
<evidence type="ECO:0000256" key="11">
    <source>
        <dbReference type="RuleBase" id="RU004171"/>
    </source>
</evidence>
<dbReference type="InterPro" id="IPR001342">
    <property type="entry name" value="HDH_cat"/>
</dbReference>
<dbReference type="Gene3D" id="3.40.50.720">
    <property type="entry name" value="NAD(P)-binding Rossmann-like Domain"/>
    <property type="match status" value="1"/>
</dbReference>
<dbReference type="eggNOG" id="COG0460">
    <property type="taxonomic scope" value="Bacteria"/>
</dbReference>
<name>D4CVA4_9FUSO</name>
<dbReference type="PROSITE" id="PS01042">
    <property type="entry name" value="HOMOSER_DHGENASE"/>
    <property type="match status" value="1"/>
</dbReference>
<evidence type="ECO:0000256" key="1">
    <source>
        <dbReference type="ARBA" id="ARBA00005056"/>
    </source>
</evidence>
<evidence type="ECO:0000256" key="6">
    <source>
        <dbReference type="ARBA" id="ARBA00022605"/>
    </source>
</evidence>
<keyword evidence="9 10" id="KW-0486">Methionine biosynthesis</keyword>
<evidence type="ECO:0000313" key="15">
    <source>
        <dbReference type="Proteomes" id="UP000003748"/>
    </source>
</evidence>
<dbReference type="Pfam" id="PF00742">
    <property type="entry name" value="Homoserine_dh"/>
    <property type="match status" value="1"/>
</dbReference>
<evidence type="ECO:0000256" key="4">
    <source>
        <dbReference type="ARBA" id="ARBA00013213"/>
    </source>
</evidence>
<dbReference type="FunFam" id="3.30.360.10:FF:000005">
    <property type="entry name" value="Homoserine dehydrogenase"/>
    <property type="match status" value="1"/>
</dbReference>
<comment type="caution">
    <text evidence="14">The sequence shown here is derived from an EMBL/GenBank/DDBJ whole genome shotgun (WGS) entry which is preliminary data.</text>
</comment>
<evidence type="ECO:0000256" key="3">
    <source>
        <dbReference type="ARBA" id="ARBA00006753"/>
    </source>
</evidence>
<dbReference type="GO" id="GO:0009086">
    <property type="term" value="P:methionine biosynthetic process"/>
    <property type="evidence" value="ECO:0007669"/>
    <property type="project" value="UniProtKB-KW"/>
</dbReference>
<evidence type="ECO:0000259" key="12">
    <source>
        <dbReference type="Pfam" id="PF00742"/>
    </source>
</evidence>
<dbReference type="EC" id="1.1.1.3" evidence="4 10"/>
<feature type="domain" description="Homoserine dehydrogenase catalytic" evidence="12">
    <location>
        <begin position="128"/>
        <end position="305"/>
    </location>
</feature>
<feature type="domain" description="Aspartate/homoserine dehydrogenase NAD-binding" evidence="13">
    <location>
        <begin position="17"/>
        <end position="120"/>
    </location>
</feature>
<dbReference type="SUPFAM" id="SSF51735">
    <property type="entry name" value="NAD(P)-binding Rossmann-fold domains"/>
    <property type="match status" value="1"/>
</dbReference>
<keyword evidence="7 10" id="KW-0791">Threonine biosynthesis</keyword>
<comment type="pathway">
    <text evidence="2 10">Amino-acid biosynthesis; L-methionine biosynthesis via de novo pathway; L-homoserine from L-aspartate: step 3/3.</text>
</comment>
<dbReference type="Proteomes" id="UP000003748">
    <property type="component" value="Unassembled WGS sequence"/>
</dbReference>
<reference evidence="14 15" key="1">
    <citation type="submission" date="2010-02" db="EMBL/GenBank/DDBJ databases">
        <authorList>
            <person name="Weinstock G."/>
            <person name="Sodergren E."/>
            <person name="Clifton S."/>
            <person name="Fulton L."/>
            <person name="Fulton B."/>
            <person name="Courtney L."/>
            <person name="Fronick C."/>
            <person name="Harrison M."/>
            <person name="Strong C."/>
            <person name="Farmer C."/>
            <person name="Delahaunty K."/>
            <person name="Markovic C."/>
            <person name="Hall O."/>
            <person name="Minx P."/>
            <person name="Tomlinson C."/>
            <person name="Mitreva M."/>
            <person name="Nelson J."/>
            <person name="Hou S."/>
            <person name="Wollam A."/>
            <person name="Pepin K.H."/>
            <person name="Johnson M."/>
            <person name="Bhonagiri V."/>
            <person name="Zhang X."/>
            <person name="Suruliraj S."/>
            <person name="Warren W."/>
            <person name="Chinwalla A."/>
            <person name="Mardis E.R."/>
            <person name="Wilson R.K."/>
        </authorList>
    </citation>
    <scope>NUCLEOTIDE SEQUENCE [LARGE SCALE GENOMIC DNA]</scope>
    <source>
        <strain evidence="14 15">ATCC 33693</strain>
    </source>
</reference>